<sequence length="146" mass="16133">MGIPAWTRDPLAEFEDLFNRMSRMFESAVGSTPMAEMAAWAPLADMTETDDAYLIEADLPGVARDDIDISMGGRELVITGELKERERTGVLRRGTRRTGRFEYRALLPADVKADDVHAALNDGVLTVTVPKAEKSKPRHIEITSGD</sequence>
<name>A0ABN3MYM0_9ACTN</name>
<dbReference type="Gene3D" id="2.60.40.790">
    <property type="match status" value="1"/>
</dbReference>
<feature type="domain" description="SHSP" evidence="3">
    <location>
        <begin position="34"/>
        <end position="145"/>
    </location>
</feature>
<reference evidence="4 5" key="1">
    <citation type="journal article" date="2019" name="Int. J. Syst. Evol. Microbiol.">
        <title>The Global Catalogue of Microorganisms (GCM) 10K type strain sequencing project: providing services to taxonomists for standard genome sequencing and annotation.</title>
        <authorList>
            <consortium name="The Broad Institute Genomics Platform"/>
            <consortium name="The Broad Institute Genome Sequencing Center for Infectious Disease"/>
            <person name="Wu L."/>
            <person name="Ma J."/>
        </authorList>
    </citation>
    <scope>NUCLEOTIDE SEQUENCE [LARGE SCALE GENOMIC DNA]</scope>
    <source>
        <strain evidence="4 5">JCM 6307</strain>
    </source>
</reference>
<keyword evidence="5" id="KW-1185">Reference proteome</keyword>
<dbReference type="PANTHER" id="PTHR11527">
    <property type="entry name" value="HEAT-SHOCK PROTEIN 20 FAMILY MEMBER"/>
    <property type="match status" value="1"/>
</dbReference>
<gene>
    <name evidence="4" type="ORF">GCM10010406_54080</name>
</gene>
<evidence type="ECO:0000259" key="3">
    <source>
        <dbReference type="PROSITE" id="PS01031"/>
    </source>
</evidence>
<comment type="similarity">
    <text evidence="1 2">Belongs to the small heat shock protein (HSP20) family.</text>
</comment>
<dbReference type="InterPro" id="IPR008978">
    <property type="entry name" value="HSP20-like_chaperone"/>
</dbReference>
<dbReference type="RefSeq" id="WP_344386101.1">
    <property type="nucleotide sequence ID" value="NZ_BAAATA010000054.1"/>
</dbReference>
<dbReference type="InterPro" id="IPR031107">
    <property type="entry name" value="Small_HSP"/>
</dbReference>
<dbReference type="Pfam" id="PF00011">
    <property type="entry name" value="HSP20"/>
    <property type="match status" value="1"/>
</dbReference>
<dbReference type="PROSITE" id="PS01031">
    <property type="entry name" value="SHSP"/>
    <property type="match status" value="1"/>
</dbReference>
<evidence type="ECO:0000313" key="5">
    <source>
        <dbReference type="Proteomes" id="UP001501358"/>
    </source>
</evidence>
<evidence type="ECO:0000313" key="4">
    <source>
        <dbReference type="EMBL" id="GAA2510904.1"/>
    </source>
</evidence>
<evidence type="ECO:0000256" key="2">
    <source>
        <dbReference type="RuleBase" id="RU003616"/>
    </source>
</evidence>
<dbReference type="SUPFAM" id="SSF49764">
    <property type="entry name" value="HSP20-like chaperones"/>
    <property type="match status" value="1"/>
</dbReference>
<dbReference type="CDD" id="cd06464">
    <property type="entry name" value="ACD_sHsps-like"/>
    <property type="match status" value="1"/>
</dbReference>
<accession>A0ABN3MYM0</accession>
<dbReference type="EMBL" id="BAAATA010000054">
    <property type="protein sequence ID" value="GAA2510904.1"/>
    <property type="molecule type" value="Genomic_DNA"/>
</dbReference>
<comment type="caution">
    <text evidence="4">The sequence shown here is derived from an EMBL/GenBank/DDBJ whole genome shotgun (WGS) entry which is preliminary data.</text>
</comment>
<dbReference type="InterPro" id="IPR002068">
    <property type="entry name" value="A-crystallin/Hsp20_dom"/>
</dbReference>
<protein>
    <submittedName>
        <fullName evidence="4">Hsp20/alpha crystallin family protein</fullName>
    </submittedName>
</protein>
<evidence type="ECO:0000256" key="1">
    <source>
        <dbReference type="PROSITE-ProRule" id="PRU00285"/>
    </source>
</evidence>
<dbReference type="Proteomes" id="UP001501358">
    <property type="component" value="Unassembled WGS sequence"/>
</dbReference>
<organism evidence="4 5">
    <name type="scientific">Streptomyces thermolineatus</name>
    <dbReference type="NCBI Taxonomy" id="44033"/>
    <lineage>
        <taxon>Bacteria</taxon>
        <taxon>Bacillati</taxon>
        <taxon>Actinomycetota</taxon>
        <taxon>Actinomycetes</taxon>
        <taxon>Kitasatosporales</taxon>
        <taxon>Streptomycetaceae</taxon>
        <taxon>Streptomyces</taxon>
    </lineage>
</organism>
<proteinExistence type="inferred from homology"/>